<gene>
    <name evidence="1" type="ORF">K2173_004059</name>
</gene>
<keyword evidence="2" id="KW-1185">Reference proteome</keyword>
<dbReference type="PANTHER" id="PTHR35123">
    <property type="entry name" value="OS07G0633900 PROTEIN-RELATED"/>
    <property type="match status" value="1"/>
</dbReference>
<dbReference type="EMBL" id="JAIWQS010000010">
    <property type="protein sequence ID" value="KAJ8752423.1"/>
    <property type="molecule type" value="Genomic_DNA"/>
</dbReference>
<comment type="caution">
    <text evidence="1">The sequence shown here is derived from an EMBL/GenBank/DDBJ whole genome shotgun (WGS) entry which is preliminary data.</text>
</comment>
<evidence type="ECO:0000313" key="2">
    <source>
        <dbReference type="Proteomes" id="UP001159364"/>
    </source>
</evidence>
<dbReference type="AlphaFoldDB" id="A0AAV8SK35"/>
<dbReference type="Proteomes" id="UP001159364">
    <property type="component" value="Linkage Group LG10"/>
</dbReference>
<accession>A0AAV8SK35</accession>
<protein>
    <submittedName>
        <fullName evidence="1">Uncharacterized protein</fullName>
    </submittedName>
</protein>
<name>A0AAV8SK35_9ROSI</name>
<sequence length="116" mass="13196">MMMRSRYEKLAKNGNDDEKLGAKAVRSRRRWVKRNGGIKGFRLSRTRKLTCASVVVLSTRIAKVCWDIFNATINTDHFSYPGFVFSTHWGLPVLSHPSVKCKRTPVISFSAHVSNL</sequence>
<reference evidence="1 2" key="1">
    <citation type="submission" date="2021-09" db="EMBL/GenBank/DDBJ databases">
        <title>Genomic insights and catalytic innovation underlie evolution of tropane alkaloids biosynthesis.</title>
        <authorList>
            <person name="Wang Y.-J."/>
            <person name="Tian T."/>
            <person name="Huang J.-P."/>
            <person name="Huang S.-X."/>
        </authorList>
    </citation>
    <scope>NUCLEOTIDE SEQUENCE [LARGE SCALE GENOMIC DNA]</scope>
    <source>
        <strain evidence="1">KIB-2018</strain>
        <tissue evidence="1">Leaf</tissue>
    </source>
</reference>
<dbReference type="PANTHER" id="PTHR35123:SF3">
    <property type="entry name" value="TRANSMEMBRANE PROTEIN"/>
    <property type="match status" value="1"/>
</dbReference>
<evidence type="ECO:0000313" key="1">
    <source>
        <dbReference type="EMBL" id="KAJ8752423.1"/>
    </source>
</evidence>
<proteinExistence type="predicted"/>
<organism evidence="1 2">
    <name type="scientific">Erythroxylum novogranatense</name>
    <dbReference type="NCBI Taxonomy" id="1862640"/>
    <lineage>
        <taxon>Eukaryota</taxon>
        <taxon>Viridiplantae</taxon>
        <taxon>Streptophyta</taxon>
        <taxon>Embryophyta</taxon>
        <taxon>Tracheophyta</taxon>
        <taxon>Spermatophyta</taxon>
        <taxon>Magnoliopsida</taxon>
        <taxon>eudicotyledons</taxon>
        <taxon>Gunneridae</taxon>
        <taxon>Pentapetalae</taxon>
        <taxon>rosids</taxon>
        <taxon>fabids</taxon>
        <taxon>Malpighiales</taxon>
        <taxon>Erythroxylaceae</taxon>
        <taxon>Erythroxylum</taxon>
    </lineage>
</organism>